<dbReference type="PANTHER" id="PTHR36076:SF1">
    <property type="entry name" value="THIOREDOXIN SUPERFAMILY PROTEIN"/>
    <property type="match status" value="1"/>
</dbReference>
<sequence length="160" mass="18900">MGEPAFFDRMISHLRQNFKYYTGYPKDLGPSRVINFTSEREFIHLLHEGYPVVVAFTIRCNLTKHLDRVIEEAAAEFYPHVKFMRVECPKYPGFCISRQKKEYPFIEIFHTPEQAPTQGRVADSNITKYSVKVLPFNYDLSCYGFREFFKRYGIRSSDTK</sequence>
<keyword evidence="2" id="KW-1185">Reference proteome</keyword>
<protein>
    <recommendedName>
        <fullName evidence="3">Thioredoxin domain-containing protein</fullName>
    </recommendedName>
</protein>
<dbReference type="OrthoDB" id="2014000at2759"/>
<dbReference type="SUPFAM" id="SSF52833">
    <property type="entry name" value="Thioredoxin-like"/>
    <property type="match status" value="1"/>
</dbReference>
<gene>
    <name evidence="1" type="ORF">FNV43_RR03165</name>
</gene>
<evidence type="ECO:0000313" key="1">
    <source>
        <dbReference type="EMBL" id="KAF3452732.1"/>
    </source>
</evidence>
<evidence type="ECO:0000313" key="2">
    <source>
        <dbReference type="Proteomes" id="UP000796880"/>
    </source>
</evidence>
<comment type="caution">
    <text evidence="1">The sequence shown here is derived from an EMBL/GenBank/DDBJ whole genome shotgun (WGS) entry which is preliminary data.</text>
</comment>
<dbReference type="Proteomes" id="UP000796880">
    <property type="component" value="Unassembled WGS sequence"/>
</dbReference>
<accession>A0A8K0HH77</accession>
<dbReference type="InterPro" id="IPR036249">
    <property type="entry name" value="Thioredoxin-like_sf"/>
</dbReference>
<proteinExistence type="predicted"/>
<dbReference type="Gene3D" id="3.40.30.10">
    <property type="entry name" value="Glutaredoxin"/>
    <property type="match status" value="1"/>
</dbReference>
<dbReference type="PANTHER" id="PTHR36076">
    <property type="entry name" value="THIOREDOXIN SUPERFAMILY PROTEIN"/>
    <property type="match status" value="1"/>
</dbReference>
<evidence type="ECO:0008006" key="3">
    <source>
        <dbReference type="Google" id="ProtNLM"/>
    </source>
</evidence>
<dbReference type="EMBL" id="VOIH02000002">
    <property type="protein sequence ID" value="KAF3452732.1"/>
    <property type="molecule type" value="Genomic_DNA"/>
</dbReference>
<organism evidence="1 2">
    <name type="scientific">Rhamnella rubrinervis</name>
    <dbReference type="NCBI Taxonomy" id="2594499"/>
    <lineage>
        <taxon>Eukaryota</taxon>
        <taxon>Viridiplantae</taxon>
        <taxon>Streptophyta</taxon>
        <taxon>Embryophyta</taxon>
        <taxon>Tracheophyta</taxon>
        <taxon>Spermatophyta</taxon>
        <taxon>Magnoliopsida</taxon>
        <taxon>eudicotyledons</taxon>
        <taxon>Gunneridae</taxon>
        <taxon>Pentapetalae</taxon>
        <taxon>rosids</taxon>
        <taxon>fabids</taxon>
        <taxon>Rosales</taxon>
        <taxon>Rhamnaceae</taxon>
        <taxon>rhamnoid group</taxon>
        <taxon>Rhamneae</taxon>
        <taxon>Rhamnella</taxon>
    </lineage>
</organism>
<reference evidence="1" key="1">
    <citation type="submission" date="2020-03" db="EMBL/GenBank/DDBJ databases">
        <title>A high-quality chromosome-level genome assembly of a woody plant with both climbing and erect habits, Rhamnella rubrinervis.</title>
        <authorList>
            <person name="Lu Z."/>
            <person name="Yang Y."/>
            <person name="Zhu X."/>
            <person name="Sun Y."/>
        </authorList>
    </citation>
    <scope>NUCLEOTIDE SEQUENCE</scope>
    <source>
        <strain evidence="1">BYM</strain>
        <tissue evidence="1">Leaf</tissue>
    </source>
</reference>
<name>A0A8K0HH77_9ROSA</name>
<dbReference type="AlphaFoldDB" id="A0A8K0HH77"/>